<dbReference type="SMART" id="SM00228">
    <property type="entry name" value="PDZ"/>
    <property type="match status" value="2"/>
</dbReference>
<dbReference type="InterPro" id="IPR001478">
    <property type="entry name" value="PDZ"/>
</dbReference>
<evidence type="ECO:0000256" key="1">
    <source>
        <dbReference type="SAM" id="MobiDB-lite"/>
    </source>
</evidence>
<feature type="compositionally biased region" description="Low complexity" evidence="1">
    <location>
        <begin position="703"/>
        <end position="724"/>
    </location>
</feature>
<feature type="compositionally biased region" description="Polar residues" evidence="1">
    <location>
        <begin position="118"/>
        <end position="128"/>
    </location>
</feature>
<feature type="region of interest" description="Disordered" evidence="1">
    <location>
        <begin position="606"/>
        <end position="626"/>
    </location>
</feature>
<dbReference type="AlphaFoldDB" id="A0A336MTP2"/>
<reference evidence="3" key="1">
    <citation type="submission" date="2018-07" db="EMBL/GenBank/DDBJ databases">
        <authorList>
            <person name="Quirk P.G."/>
            <person name="Krulwich T.A."/>
        </authorList>
    </citation>
    <scope>NUCLEOTIDE SEQUENCE</scope>
</reference>
<feature type="region of interest" description="Disordered" evidence="1">
    <location>
        <begin position="35"/>
        <end position="101"/>
    </location>
</feature>
<accession>A0A336MTP2</accession>
<feature type="region of interest" description="Disordered" evidence="1">
    <location>
        <begin position="801"/>
        <end position="824"/>
    </location>
</feature>
<dbReference type="Pfam" id="PF17820">
    <property type="entry name" value="PDZ_6"/>
    <property type="match status" value="1"/>
</dbReference>
<dbReference type="InterPro" id="IPR041489">
    <property type="entry name" value="PDZ_6"/>
</dbReference>
<feature type="compositionally biased region" description="Acidic residues" evidence="1">
    <location>
        <begin position="773"/>
        <end position="782"/>
    </location>
</feature>
<dbReference type="Pfam" id="PF00595">
    <property type="entry name" value="PDZ"/>
    <property type="match status" value="1"/>
</dbReference>
<feature type="compositionally biased region" description="Low complexity" evidence="1">
    <location>
        <begin position="806"/>
        <end position="824"/>
    </location>
</feature>
<dbReference type="PROSITE" id="PS50106">
    <property type="entry name" value="PDZ"/>
    <property type="match status" value="2"/>
</dbReference>
<dbReference type="EMBL" id="UFQT01002282">
    <property type="protein sequence ID" value="SSX33085.1"/>
    <property type="molecule type" value="Genomic_DNA"/>
</dbReference>
<dbReference type="InterPro" id="IPR036034">
    <property type="entry name" value="PDZ_sf"/>
</dbReference>
<dbReference type="VEuPathDB" id="VectorBase:CSON005923"/>
<feature type="region of interest" description="Disordered" evidence="1">
    <location>
        <begin position="271"/>
        <end position="302"/>
    </location>
</feature>
<dbReference type="CDD" id="cd06759">
    <property type="entry name" value="PDZ3_PDZD2-PDZ1_hPro-IL-16-like"/>
    <property type="match status" value="1"/>
</dbReference>
<feature type="domain" description="PDZ" evidence="2">
    <location>
        <begin position="389"/>
        <end position="455"/>
    </location>
</feature>
<name>A0A336MTP2_CULSO</name>
<organism evidence="3">
    <name type="scientific">Culicoides sonorensis</name>
    <name type="common">Biting midge</name>
    <dbReference type="NCBI Taxonomy" id="179676"/>
    <lineage>
        <taxon>Eukaryota</taxon>
        <taxon>Metazoa</taxon>
        <taxon>Ecdysozoa</taxon>
        <taxon>Arthropoda</taxon>
        <taxon>Hexapoda</taxon>
        <taxon>Insecta</taxon>
        <taxon>Pterygota</taxon>
        <taxon>Neoptera</taxon>
        <taxon>Endopterygota</taxon>
        <taxon>Diptera</taxon>
        <taxon>Nematocera</taxon>
        <taxon>Chironomoidea</taxon>
        <taxon>Ceratopogonidae</taxon>
        <taxon>Ceratopogoninae</taxon>
        <taxon>Culicoides</taxon>
        <taxon>Monoculicoides</taxon>
    </lineage>
</organism>
<dbReference type="Gene3D" id="2.30.42.10">
    <property type="match status" value="2"/>
</dbReference>
<dbReference type="PANTHER" id="PTHR19964:SF97">
    <property type="entry name" value="PDZ DOMAIN-CONTAINING PROTEIN"/>
    <property type="match status" value="1"/>
</dbReference>
<feature type="region of interest" description="Disordered" evidence="1">
    <location>
        <begin position="118"/>
        <end position="141"/>
    </location>
</feature>
<proteinExistence type="predicted"/>
<feature type="compositionally biased region" description="Polar residues" evidence="1">
    <location>
        <begin position="43"/>
        <end position="72"/>
    </location>
</feature>
<gene>
    <name evidence="3" type="primary">CSON005923</name>
</gene>
<sequence length="937" mass="104296">MKIWRMKHDLKIFYLENPIFTWGRKMSKKLDLLRRHDSHKHSTNSSQADTSQKNTKSESSGSSTLPANFTDTISRKNKTIGPFRMNSLQSESLRMPREHSPSALRSFFHRIGSTGMLNSKSHQINGPISSSSKKESSQLYRSSSTSQLNTCSYIKCDDPTDGINLTSNKTTENSQIEDTSEQIISNTTEKSSSCNDINKMMNGGDTKKGHFPYAFLRSKLSVLPEENGGSVVNHQRLKENILKAGHRGSIISLRSEIDNLSISDSNSNINVSSDSASVYDEPKTRNSLSSNESPKSAGTNSSIKDWDTQLYQRLSSCLSSNESGYDSDGRHTDEAGLVNFSKPADAYLDAIRNTDVTYAFGSRRRMSSASSTSSTMNFDQSNVKRRFRQVMLEKKLADDVIGVTLGPETVKNEDNELEIRYIVMDIDPNGIANRDGRLRTGDEVVNVNGQHLRGLQSPSHVQRIISTFVNNRVDLVISHDELTTANSESNQRKINLDATLDESSTDPSCAENSQEVKSDIKIDRSRRSLSMTPLMNPSEYIPVYANRITITNGGDDFEIFPRNSNVSSSRRTVNYSDCINDNETEKREFIRNPTSTINQTNRKFQRNTASNNPSNRRSLYNDSTFDNNLTNNEAIYNLYRPASYSHLVEATTSPSKRFSNNNHGNNLIKLNQLGDKSTTVIIKSSDLNYRSIKLKKREKQLKLSSSVSSDLLSSTDESSTTPLTKMGQLHRARTEENISNIVVDDEQPSMSNTLKRSDMKSCEVLSRATENSNQDDDDDDEKFNESNCSGNRIRILVNEHSNLTSNGTKNNKVDNSNNTNSSGSSFVEGLHKCTLLTVTFYKGPGMKSLGFSIVGGKDSAKGSIGIYVKTIIPKGQAALDGTLLAGDEIMSINDQSLQGMSHADTISLFKSIKEGPVVLKVARRRYLRAKSMDNMQD</sequence>
<feature type="region of interest" description="Disordered" evidence="1">
    <location>
        <begin position="703"/>
        <end position="787"/>
    </location>
</feature>
<evidence type="ECO:0000313" key="3">
    <source>
        <dbReference type="EMBL" id="SSX33085.1"/>
    </source>
</evidence>
<dbReference type="PANTHER" id="PTHR19964">
    <property type="entry name" value="MULTIPLE PDZ DOMAIN PROTEIN"/>
    <property type="match status" value="1"/>
</dbReference>
<evidence type="ECO:0000259" key="2">
    <source>
        <dbReference type="PROSITE" id="PS50106"/>
    </source>
</evidence>
<feature type="domain" description="PDZ" evidence="2">
    <location>
        <begin position="837"/>
        <end position="911"/>
    </location>
</feature>
<protein>
    <submittedName>
        <fullName evidence="3">CSON005923 protein</fullName>
    </submittedName>
</protein>
<feature type="compositionally biased region" description="Polar residues" evidence="1">
    <location>
        <begin position="285"/>
        <end position="302"/>
    </location>
</feature>
<dbReference type="InterPro" id="IPR051342">
    <property type="entry name" value="PDZ_scaffold"/>
</dbReference>
<dbReference type="OMA" id="IDGLRWH"/>
<dbReference type="SUPFAM" id="SSF50156">
    <property type="entry name" value="PDZ domain-like"/>
    <property type="match status" value="2"/>
</dbReference>